<reference evidence="8" key="1">
    <citation type="submission" date="2023-10" db="EMBL/GenBank/DDBJ databases">
        <authorList>
            <person name="Noh H."/>
        </authorList>
    </citation>
    <scope>NUCLEOTIDE SEQUENCE</scope>
    <source>
        <strain evidence="8">DUCC4014</strain>
    </source>
</reference>
<dbReference type="GO" id="GO:0016020">
    <property type="term" value="C:membrane"/>
    <property type="evidence" value="ECO:0007669"/>
    <property type="project" value="UniProtKB-SubCell"/>
</dbReference>
<evidence type="ECO:0000256" key="3">
    <source>
        <dbReference type="ARBA" id="ARBA00022692"/>
    </source>
</evidence>
<keyword evidence="5 6" id="KW-0472">Membrane</keyword>
<organism evidence="8 9">
    <name type="scientific">Vanrija pseudolonga</name>
    <dbReference type="NCBI Taxonomy" id="143232"/>
    <lineage>
        <taxon>Eukaryota</taxon>
        <taxon>Fungi</taxon>
        <taxon>Dikarya</taxon>
        <taxon>Basidiomycota</taxon>
        <taxon>Agaricomycotina</taxon>
        <taxon>Tremellomycetes</taxon>
        <taxon>Trichosporonales</taxon>
        <taxon>Trichosporonaceae</taxon>
        <taxon>Vanrija</taxon>
    </lineage>
</organism>
<protein>
    <submittedName>
        <fullName evidence="8">Efflux pump terJ</fullName>
    </submittedName>
</protein>
<feature type="transmembrane region" description="Helical" evidence="6">
    <location>
        <begin position="126"/>
        <end position="144"/>
    </location>
</feature>
<feature type="transmembrane region" description="Helical" evidence="6">
    <location>
        <begin position="58"/>
        <end position="81"/>
    </location>
</feature>
<dbReference type="PANTHER" id="PTHR42718">
    <property type="entry name" value="MAJOR FACILITATOR SUPERFAMILY MULTIDRUG TRANSPORTER MFSC"/>
    <property type="match status" value="1"/>
</dbReference>
<dbReference type="Pfam" id="PF07690">
    <property type="entry name" value="MFS_1"/>
    <property type="match status" value="1"/>
</dbReference>
<feature type="transmembrane region" description="Helical" evidence="6">
    <location>
        <begin position="464"/>
        <end position="486"/>
    </location>
</feature>
<evidence type="ECO:0000256" key="4">
    <source>
        <dbReference type="ARBA" id="ARBA00022989"/>
    </source>
</evidence>
<feature type="transmembrane region" description="Helical" evidence="6">
    <location>
        <begin position="401"/>
        <end position="419"/>
    </location>
</feature>
<keyword evidence="9" id="KW-1185">Reference proteome</keyword>
<dbReference type="SUPFAM" id="SSF103473">
    <property type="entry name" value="MFS general substrate transporter"/>
    <property type="match status" value="1"/>
</dbReference>
<name>A0AAF0Y5Z9_9TREE</name>
<dbReference type="InterPro" id="IPR020846">
    <property type="entry name" value="MFS_dom"/>
</dbReference>
<dbReference type="EMBL" id="CP086715">
    <property type="protein sequence ID" value="WOO79952.1"/>
    <property type="molecule type" value="Genomic_DNA"/>
</dbReference>
<dbReference type="Proteomes" id="UP000827549">
    <property type="component" value="Chromosome 2"/>
</dbReference>
<feature type="transmembrane region" description="Helical" evidence="6">
    <location>
        <begin position="337"/>
        <end position="359"/>
    </location>
</feature>
<keyword evidence="4 6" id="KW-1133">Transmembrane helix</keyword>
<dbReference type="AlphaFoldDB" id="A0AAF0Y5Z9"/>
<evidence type="ECO:0000256" key="2">
    <source>
        <dbReference type="ARBA" id="ARBA00022448"/>
    </source>
</evidence>
<dbReference type="PROSITE" id="PS50850">
    <property type="entry name" value="MFS"/>
    <property type="match status" value="1"/>
</dbReference>
<keyword evidence="2" id="KW-0813">Transport</keyword>
<feature type="transmembrane region" description="Helical" evidence="6">
    <location>
        <begin position="297"/>
        <end position="316"/>
    </location>
</feature>
<feature type="transmembrane region" description="Helical" evidence="6">
    <location>
        <begin position="371"/>
        <end position="394"/>
    </location>
</feature>
<feature type="domain" description="Major facilitator superfamily (MFS) profile" evidence="7">
    <location>
        <begin position="60"/>
        <end position="530"/>
    </location>
</feature>
<dbReference type="GO" id="GO:0022857">
    <property type="term" value="F:transmembrane transporter activity"/>
    <property type="evidence" value="ECO:0007669"/>
    <property type="project" value="InterPro"/>
</dbReference>
<dbReference type="GeneID" id="87806709"/>
<proteinExistence type="predicted"/>
<dbReference type="Gene3D" id="1.20.1250.20">
    <property type="entry name" value="MFS general substrate transporter like domains"/>
    <property type="match status" value="1"/>
</dbReference>
<evidence type="ECO:0000313" key="9">
    <source>
        <dbReference type="Proteomes" id="UP000827549"/>
    </source>
</evidence>
<evidence type="ECO:0000313" key="8">
    <source>
        <dbReference type="EMBL" id="WOO79952.1"/>
    </source>
</evidence>
<comment type="subcellular location">
    <subcellularLocation>
        <location evidence="1">Membrane</location>
        <topology evidence="1">Multi-pass membrane protein</topology>
    </subcellularLocation>
</comment>
<dbReference type="InterPro" id="IPR036259">
    <property type="entry name" value="MFS_trans_sf"/>
</dbReference>
<feature type="transmembrane region" description="Helical" evidence="6">
    <location>
        <begin position="506"/>
        <end position="526"/>
    </location>
</feature>
<feature type="transmembrane region" description="Helical" evidence="6">
    <location>
        <begin position="96"/>
        <end position="114"/>
    </location>
</feature>
<evidence type="ECO:0000259" key="7">
    <source>
        <dbReference type="PROSITE" id="PS50850"/>
    </source>
</evidence>
<dbReference type="PANTHER" id="PTHR42718:SF9">
    <property type="entry name" value="MAJOR FACILITATOR SUPERFAMILY MULTIDRUG TRANSPORTER MFSC"/>
    <property type="match status" value="1"/>
</dbReference>
<feature type="transmembrane region" description="Helical" evidence="6">
    <location>
        <begin position="181"/>
        <end position="206"/>
    </location>
</feature>
<evidence type="ECO:0000256" key="1">
    <source>
        <dbReference type="ARBA" id="ARBA00004141"/>
    </source>
</evidence>
<feature type="transmembrane region" description="Helical" evidence="6">
    <location>
        <begin position="150"/>
        <end position="169"/>
    </location>
</feature>
<accession>A0AAF0Y5Z9</accession>
<evidence type="ECO:0000256" key="5">
    <source>
        <dbReference type="ARBA" id="ARBA00023136"/>
    </source>
</evidence>
<dbReference type="RefSeq" id="XP_062625984.1">
    <property type="nucleotide sequence ID" value="XM_062770000.1"/>
</dbReference>
<sequence>MATDTDLAQRPSATPTLMDAVADHHDNGGAPKEKVLAMDAAPAPTPHTKPHFSQTRKWVLMSIFALAMFIDVMGLSAFYVLTQTVAADLNIKFEQQSWVITSYAVTFAAFLLLWGRVSDLYSATPVFNFAFIALGVLSLVISFLPDKYSFFVFRAIAGIAGGALVPASYRLIVYVFEPSELALAFTVYGVSGTMGNMWGTIFAGFIEYIPHSVGTQMQSCRWYFRITAIIIAPLATASLFLTPYAPGDESHTLSDGEPDPTPRWRRLDLVGALTMLTAIVLLTLGLTLGASYGWKKAGFLVPFLLSFPLFIGFFFWEAHLEPSYALIPASTWRIPNLAIFIAMGLPLFAWWAVNFLALIETFVQVYHERPIIAGVRMLPQAVVSLFLTAGFTYFPLLISRPWLTVLVGEAFCIVGYILFTRTSTFVGKDYWRFIFTGGLLGSGGNMTVFTAANVGIMTAIPPEMAGVAGALFQVAIQLGAVVGFATQAGMLTINPGGIANPANVHASFYFQMGWNALWLILFAIVYKRPKKSTPEPEPEA</sequence>
<feature type="transmembrane region" description="Helical" evidence="6">
    <location>
        <begin position="267"/>
        <end position="291"/>
    </location>
</feature>
<evidence type="ECO:0000256" key="6">
    <source>
        <dbReference type="SAM" id="Phobius"/>
    </source>
</evidence>
<feature type="transmembrane region" description="Helical" evidence="6">
    <location>
        <begin position="226"/>
        <end position="246"/>
    </location>
</feature>
<dbReference type="InterPro" id="IPR011701">
    <property type="entry name" value="MFS"/>
</dbReference>
<keyword evidence="3 6" id="KW-0812">Transmembrane</keyword>
<gene>
    <name evidence="8" type="primary">terJ_2</name>
    <name evidence="8" type="ORF">LOC62_02G003466</name>
</gene>
<feature type="transmembrane region" description="Helical" evidence="6">
    <location>
        <begin position="431"/>
        <end position="452"/>
    </location>
</feature>